<evidence type="ECO:0000313" key="3">
    <source>
        <dbReference type="EMBL" id="SFC59207.1"/>
    </source>
</evidence>
<keyword evidence="4" id="KW-1185">Reference proteome</keyword>
<protein>
    <submittedName>
        <fullName evidence="3">Gliding motility-associated C-terminal domain-containing protein</fullName>
    </submittedName>
</protein>
<proteinExistence type="predicted"/>
<dbReference type="InterPro" id="IPR045829">
    <property type="entry name" value="PKD_6"/>
</dbReference>
<feature type="domain" description="Immunoglobulin" evidence="2">
    <location>
        <begin position="299"/>
        <end position="369"/>
    </location>
</feature>
<accession>A0A1I1KEI1</accession>
<dbReference type="NCBIfam" id="TIGR04131">
    <property type="entry name" value="Bac_Flav_CTERM"/>
    <property type="match status" value="1"/>
</dbReference>
<dbReference type="SMART" id="SM00409">
    <property type="entry name" value="IG"/>
    <property type="match status" value="3"/>
</dbReference>
<dbReference type="Pfam" id="PF13585">
    <property type="entry name" value="CHU_C"/>
    <property type="match status" value="1"/>
</dbReference>
<dbReference type="Pfam" id="PF19408">
    <property type="entry name" value="PKD_6"/>
    <property type="match status" value="1"/>
</dbReference>
<dbReference type="InterPro" id="IPR013783">
    <property type="entry name" value="Ig-like_fold"/>
</dbReference>
<feature type="domain" description="Immunoglobulin" evidence="2">
    <location>
        <begin position="80"/>
        <end position="207"/>
    </location>
</feature>
<dbReference type="Pfam" id="PF19081">
    <property type="entry name" value="Ig_7"/>
    <property type="match status" value="2"/>
</dbReference>
<dbReference type="InterPro" id="IPR003599">
    <property type="entry name" value="Ig_sub"/>
</dbReference>
<gene>
    <name evidence="3" type="ORF">SAMN05421780_10724</name>
</gene>
<name>A0A1I1KEI1_9BACT</name>
<feature type="domain" description="Immunoglobulin" evidence="2">
    <location>
        <begin position="543"/>
        <end position="616"/>
    </location>
</feature>
<reference evidence="3 4" key="1">
    <citation type="submission" date="2016-10" db="EMBL/GenBank/DDBJ databases">
        <authorList>
            <person name="de Groot N.N."/>
        </authorList>
    </citation>
    <scope>NUCLEOTIDE SEQUENCE [LARGE SCALE GENOMIC DNA]</scope>
    <source>
        <strain evidence="3 4">DSM 6793</strain>
    </source>
</reference>
<feature type="chain" id="PRO_5011532051" evidence="1">
    <location>
        <begin position="26"/>
        <end position="783"/>
    </location>
</feature>
<dbReference type="RefSeq" id="WP_091512962.1">
    <property type="nucleotide sequence ID" value="NZ_FOLE01000007.1"/>
</dbReference>
<dbReference type="OrthoDB" id="9765926at2"/>
<evidence type="ECO:0000256" key="1">
    <source>
        <dbReference type="SAM" id="SignalP"/>
    </source>
</evidence>
<dbReference type="STRING" id="927664.SAMN05421780_10724"/>
<dbReference type="Gene3D" id="2.60.40.10">
    <property type="entry name" value="Immunoglobulins"/>
    <property type="match status" value="5"/>
</dbReference>
<dbReference type="AlphaFoldDB" id="A0A1I1KEI1"/>
<dbReference type="Proteomes" id="UP000199514">
    <property type="component" value="Unassembled WGS sequence"/>
</dbReference>
<feature type="signal peptide" evidence="1">
    <location>
        <begin position="1"/>
        <end position="25"/>
    </location>
</feature>
<dbReference type="InterPro" id="IPR026341">
    <property type="entry name" value="T9SS_type_B"/>
</dbReference>
<keyword evidence="1" id="KW-0732">Signal</keyword>
<dbReference type="InterPro" id="IPR036179">
    <property type="entry name" value="Ig-like_dom_sf"/>
</dbReference>
<evidence type="ECO:0000313" key="4">
    <source>
        <dbReference type="Proteomes" id="UP000199514"/>
    </source>
</evidence>
<dbReference type="InterPro" id="IPR044023">
    <property type="entry name" value="Ig_7"/>
</dbReference>
<dbReference type="EMBL" id="FOLE01000007">
    <property type="protein sequence ID" value="SFC59207.1"/>
    <property type="molecule type" value="Genomic_DNA"/>
</dbReference>
<sequence>MYKIFTLWRYTFLLFFLLASQTAISQTISTPVIAGIIPVTSYCSGSSITVNTTVSGFTGTPQYNVQLSDAAGAFGTPITIGSYTVDNGPNLSISCVIPANSPTSSTYKLRVVNGSVISPATTLQINTTPPTPEVANPAAVCLGSSITVSPTNPVSGATYTWEDPSGNFQTGASYTIASVTPSTTGTYRVRASFNGCTSATDTFVVANTTSTPTINSNSPVCSGNNIVISTALVAGNTYRWFLPNGDSITTTDPSFSVANASAATAGTYGVKTIASGCASIKSTTNIVVSAYPQSPTVSSAFVSVCENGTLTLTANSFVTGATFEWSGNGTTSTNNPLILNNVTLAQTGIYSVRIKFGNCYSLPVDVNVTVKQLPSTPTITSDTVTCAGVPYTFTTPTVAGAVYTWTGPSGSTFSTQQNPTFIPTVASAGTYQLMVTVNSCNSAVKSFNLQVKGQPKKPTISTVSTPICPNDTMRVFVTDTVANSTYKWFGPSGFTSTKDTVVFTQFPIKAGAYKLVRFVNGCPSDTAQLNLTLRSAPIQPTAKNTSPVCEGDPFTISADTIAGVKYHWTGPNGFTSNKQTVVFSKSIAANAGTYTLKVTNSTGCSSLASTTNVVVYAKIDTLPIQITGAVCENDTVTLTAPAGYSSYKWSRGDTSRSIRTGKTGTYRVAVINALGCPSSGTVAVTRDECVPNIYVADAFTPNNDGNNDYFEVHGNGVTKFGMKVYNRWGECIFYGKSLDEVWNGRFNNNECPSGDYAYVIDYEITHKGQTQSKRKTGMFQLIR</sequence>
<dbReference type="SUPFAM" id="SSF48726">
    <property type="entry name" value="Immunoglobulin"/>
    <property type="match status" value="2"/>
</dbReference>
<organism evidence="3 4">
    <name type="scientific">Flexibacter flexilis DSM 6793</name>
    <dbReference type="NCBI Taxonomy" id="927664"/>
    <lineage>
        <taxon>Bacteria</taxon>
        <taxon>Pseudomonadati</taxon>
        <taxon>Bacteroidota</taxon>
        <taxon>Cytophagia</taxon>
        <taxon>Cytophagales</taxon>
        <taxon>Flexibacteraceae</taxon>
        <taxon>Flexibacter</taxon>
    </lineage>
</organism>
<evidence type="ECO:0000259" key="2">
    <source>
        <dbReference type="SMART" id="SM00409"/>
    </source>
</evidence>